<organism evidence="9 10">
    <name type="scientific">Litoreibacter roseus</name>
    <dbReference type="NCBI Taxonomy" id="2601869"/>
    <lineage>
        <taxon>Bacteria</taxon>
        <taxon>Pseudomonadati</taxon>
        <taxon>Pseudomonadota</taxon>
        <taxon>Alphaproteobacteria</taxon>
        <taxon>Rhodobacterales</taxon>
        <taxon>Roseobacteraceae</taxon>
        <taxon>Litoreibacter</taxon>
    </lineage>
</organism>
<accession>A0A6N6JL93</accession>
<evidence type="ECO:0000256" key="3">
    <source>
        <dbReference type="ARBA" id="ARBA00022723"/>
    </source>
</evidence>
<comment type="caution">
    <text evidence="9">The sequence shown here is derived from an EMBL/GenBank/DDBJ whole genome shotgun (WGS) entry which is preliminary data.</text>
</comment>
<dbReference type="EMBL" id="BLJE01000004">
    <property type="protein sequence ID" value="GFE66179.1"/>
    <property type="molecule type" value="Genomic_DNA"/>
</dbReference>
<dbReference type="PROSITE" id="PS00909">
    <property type="entry name" value="MR_MLE_2"/>
    <property type="match status" value="1"/>
</dbReference>
<dbReference type="SUPFAM" id="SSF54826">
    <property type="entry name" value="Enolase N-terminal domain-like"/>
    <property type="match status" value="1"/>
</dbReference>
<dbReference type="PANTHER" id="PTHR48080:SF3">
    <property type="entry name" value="ENOLASE SUPERFAMILY MEMBER DDB_G0284701"/>
    <property type="match status" value="1"/>
</dbReference>
<dbReference type="InterPro" id="IPR018110">
    <property type="entry name" value="Mandel_Rmase/mucon_lact_enz_CS"/>
</dbReference>
<dbReference type="Pfam" id="PF02746">
    <property type="entry name" value="MR_MLE_N"/>
    <property type="match status" value="1"/>
</dbReference>
<dbReference type="SFLD" id="SFLDS00001">
    <property type="entry name" value="Enolase"/>
    <property type="match status" value="1"/>
</dbReference>
<gene>
    <name evidence="9" type="ORF">KIN_32530</name>
</gene>
<dbReference type="RefSeq" id="WP_159809006.1">
    <property type="nucleotide sequence ID" value="NZ_BLJE01000004.1"/>
</dbReference>
<dbReference type="SUPFAM" id="SSF51604">
    <property type="entry name" value="Enolase C-terminal domain-like"/>
    <property type="match status" value="1"/>
</dbReference>
<keyword evidence="5" id="KW-0464">Manganese</keyword>
<evidence type="ECO:0000313" key="9">
    <source>
        <dbReference type="EMBL" id="GFE66179.1"/>
    </source>
</evidence>
<keyword evidence="3" id="KW-0479">Metal-binding</keyword>
<dbReference type="InterPro" id="IPR013342">
    <property type="entry name" value="Mandelate_racemase_C"/>
</dbReference>
<dbReference type="InterPro" id="IPR029017">
    <property type="entry name" value="Enolase-like_N"/>
</dbReference>
<sequence length="383" mass="41002">MNVISAQIPAPPATVERIETAILDVPFKRTQRFARFEATAQTTVLVRLTASNGMQGIGEATVPCGPWWSGDAVETMKLMIDQYFAPEFVGLDLRNVEHALAGIARVARGNSFAKAGVEMALLDLLGRHVGLPVWALLGGKFRDECAVAWPLASGDLDTDLQEIDTMLSTGRASAFKVKMGSETLRRDLDRVQAYVTHLNGRAGVRVDPNEAWSFTDAKLALPRLQEMGIDMIEQPFDRVQLDWMSRMSARSGVPIMIDEGAQSEADVLRAVQSGAAHLLSLKIMKAGGLRASRRMADLAETGGMSLYMGTFLETSLGTAAGLHLAATCKALPLGGEVIGPMLMADDIAANPVAYTGGAAHLPDGPGLGIDLDEDRVAAMTRKT</sequence>
<protein>
    <submittedName>
        <fullName evidence="9">Chloromuconate cycloisomerase</fullName>
    </submittedName>
</protein>
<evidence type="ECO:0000313" key="10">
    <source>
        <dbReference type="Proteomes" id="UP000436822"/>
    </source>
</evidence>
<dbReference type="SMART" id="SM00922">
    <property type="entry name" value="MR_MLE"/>
    <property type="match status" value="1"/>
</dbReference>
<feature type="active site" description="Proton donor" evidence="7">
    <location>
        <position position="336"/>
    </location>
</feature>
<dbReference type="InterPro" id="IPR013341">
    <property type="entry name" value="Mandelate_racemase_N_dom"/>
</dbReference>
<dbReference type="GO" id="GO:0000287">
    <property type="term" value="F:magnesium ion binding"/>
    <property type="evidence" value="ECO:0007669"/>
    <property type="project" value="UniProtKB-ARBA"/>
</dbReference>
<evidence type="ECO:0000256" key="6">
    <source>
        <dbReference type="ARBA" id="ARBA00023235"/>
    </source>
</evidence>
<evidence type="ECO:0000256" key="7">
    <source>
        <dbReference type="PIRSR" id="PIRSR613370-1"/>
    </source>
</evidence>
<dbReference type="GO" id="GO:0030145">
    <property type="term" value="F:manganese ion binding"/>
    <property type="evidence" value="ECO:0007669"/>
    <property type="project" value="InterPro"/>
</dbReference>
<evidence type="ECO:0000256" key="1">
    <source>
        <dbReference type="ARBA" id="ARBA00001936"/>
    </source>
</evidence>
<dbReference type="AlphaFoldDB" id="A0A6N6JL93"/>
<dbReference type="OrthoDB" id="9775913at2"/>
<dbReference type="Gene3D" id="3.20.20.120">
    <property type="entry name" value="Enolase-like C-terminal domain"/>
    <property type="match status" value="1"/>
</dbReference>
<dbReference type="GO" id="GO:0009063">
    <property type="term" value="P:amino acid catabolic process"/>
    <property type="evidence" value="ECO:0007669"/>
    <property type="project" value="InterPro"/>
</dbReference>
<dbReference type="SFLD" id="SFLDF00009">
    <property type="entry name" value="o-succinylbenzoate_synthase"/>
    <property type="match status" value="1"/>
</dbReference>
<dbReference type="PROSITE" id="PS00908">
    <property type="entry name" value="MR_MLE_1"/>
    <property type="match status" value="1"/>
</dbReference>
<dbReference type="SFLD" id="SFLDG01258">
    <property type="entry name" value="(chloro)muconate_cycloisomeras"/>
    <property type="match status" value="1"/>
</dbReference>
<reference evidence="9 10" key="1">
    <citation type="submission" date="2019-12" db="EMBL/GenBank/DDBJ databases">
        <title>Litoreibacter badius sp. nov., a novel bacteriochlorophyll a-containing bacterium in the genus Litoreibacter.</title>
        <authorList>
            <person name="Kanamuro M."/>
            <person name="Takabe Y."/>
            <person name="Mori K."/>
            <person name="Takaichi S."/>
            <person name="Hanada S."/>
        </authorList>
    </citation>
    <scope>NUCLEOTIDE SEQUENCE [LARGE SCALE GENOMIC DNA]</scope>
    <source>
        <strain evidence="9 10">K6</strain>
    </source>
</reference>
<dbReference type="Pfam" id="PF13378">
    <property type="entry name" value="MR_MLE_C"/>
    <property type="match status" value="1"/>
</dbReference>
<dbReference type="InterPro" id="IPR029065">
    <property type="entry name" value="Enolase_C-like"/>
</dbReference>
<proteinExistence type="inferred from homology"/>
<feature type="domain" description="Mandelate racemase/muconate lactonizing enzyme C-terminal" evidence="8">
    <location>
        <begin position="156"/>
        <end position="254"/>
    </location>
</feature>
<keyword evidence="4" id="KW-0058">Aromatic hydrocarbons catabolism</keyword>
<dbReference type="GO" id="GO:0018849">
    <property type="term" value="F:muconate cycloisomerase activity"/>
    <property type="evidence" value="ECO:0007669"/>
    <property type="project" value="InterPro"/>
</dbReference>
<dbReference type="InterPro" id="IPR034593">
    <property type="entry name" value="DgoD-like"/>
</dbReference>
<dbReference type="Gene3D" id="3.30.390.10">
    <property type="entry name" value="Enolase-like, N-terminal domain"/>
    <property type="match status" value="1"/>
</dbReference>
<dbReference type="GO" id="GO:0018850">
    <property type="term" value="F:chloromuconate cycloisomerase activity"/>
    <property type="evidence" value="ECO:0007669"/>
    <property type="project" value="InterPro"/>
</dbReference>
<dbReference type="InterPro" id="IPR013370">
    <property type="entry name" value="Chloromuconate_cycloisomerase"/>
</dbReference>
<dbReference type="Proteomes" id="UP000436822">
    <property type="component" value="Unassembled WGS sequence"/>
</dbReference>
<dbReference type="SFLD" id="SFLDG00180">
    <property type="entry name" value="muconate_cycloisomerase"/>
    <property type="match status" value="1"/>
</dbReference>
<dbReference type="NCBIfam" id="TIGR02534">
    <property type="entry name" value="mucon_cyclo"/>
    <property type="match status" value="1"/>
</dbReference>
<evidence type="ECO:0000256" key="2">
    <source>
        <dbReference type="ARBA" id="ARBA00008031"/>
    </source>
</evidence>
<keyword evidence="6 9" id="KW-0413">Isomerase</keyword>
<name>A0A6N6JL93_9RHOB</name>
<keyword evidence="10" id="KW-1185">Reference proteome</keyword>
<comment type="similarity">
    <text evidence="2">Belongs to the mandelate racemase/muconate lactonizing enzyme family.</text>
</comment>
<dbReference type="InterPro" id="IPR036849">
    <property type="entry name" value="Enolase-like_C_sf"/>
</dbReference>
<evidence type="ECO:0000256" key="4">
    <source>
        <dbReference type="ARBA" id="ARBA00022797"/>
    </source>
</evidence>
<comment type="cofactor">
    <cofactor evidence="1">
        <name>Mn(2+)</name>
        <dbReference type="ChEBI" id="CHEBI:29035"/>
    </cofactor>
</comment>
<evidence type="ECO:0000259" key="8">
    <source>
        <dbReference type="SMART" id="SM00922"/>
    </source>
</evidence>
<dbReference type="PANTHER" id="PTHR48080">
    <property type="entry name" value="D-GALACTONATE DEHYDRATASE-RELATED"/>
    <property type="match status" value="1"/>
</dbReference>
<evidence type="ECO:0000256" key="5">
    <source>
        <dbReference type="ARBA" id="ARBA00023211"/>
    </source>
</evidence>
<feature type="active site" description="Proton acceptor" evidence="7">
    <location>
        <position position="178"/>
    </location>
</feature>